<dbReference type="EMBL" id="LJRO01000173">
    <property type="protein sequence ID" value="KPZ01516.1"/>
    <property type="molecule type" value="Genomic_DNA"/>
</dbReference>
<dbReference type="AlphaFoldDB" id="A0AA40TV96"/>
<evidence type="ECO:0000313" key="2">
    <source>
        <dbReference type="Proteomes" id="UP000050523"/>
    </source>
</evidence>
<organism evidence="1 2">
    <name type="scientific">Pseudomonas tremae</name>
    <dbReference type="NCBI Taxonomy" id="200454"/>
    <lineage>
        <taxon>Bacteria</taxon>
        <taxon>Pseudomonadati</taxon>
        <taxon>Pseudomonadota</taxon>
        <taxon>Gammaproteobacteria</taxon>
        <taxon>Pseudomonadales</taxon>
        <taxon>Pseudomonadaceae</taxon>
        <taxon>Pseudomonas</taxon>
    </lineage>
</organism>
<protein>
    <submittedName>
        <fullName evidence="1">Uncharacterized protein</fullName>
    </submittedName>
</protein>
<reference evidence="1 2" key="1">
    <citation type="submission" date="2015-09" db="EMBL/GenBank/DDBJ databases">
        <title>Genome announcement of multiple Pseudomonas syringae strains.</title>
        <authorList>
            <person name="Thakur S."/>
            <person name="Wang P.W."/>
            <person name="Gong Y."/>
            <person name="Weir B.S."/>
            <person name="Guttman D.S."/>
        </authorList>
    </citation>
    <scope>NUCLEOTIDE SEQUENCE [LARGE SCALE GENOMIC DNA]</scope>
    <source>
        <strain evidence="1 2">ICMP9151</strain>
    </source>
</reference>
<name>A0AA40TV96_9PSED</name>
<comment type="caution">
    <text evidence="1">The sequence shown here is derived from an EMBL/GenBank/DDBJ whole genome shotgun (WGS) entry which is preliminary data.</text>
</comment>
<evidence type="ECO:0000313" key="1">
    <source>
        <dbReference type="EMBL" id="KPZ01516.1"/>
    </source>
</evidence>
<gene>
    <name evidence="1" type="ORF">ALO43_200203</name>
</gene>
<dbReference type="Proteomes" id="UP000050523">
    <property type="component" value="Unassembled WGS sequence"/>
</dbReference>
<sequence>MAQANETITAKLVASLSKRVTMRLFSFSQPASQPAKHAIDDVVLPIFWANQTGAEIPAWVCASCCAMEWLAASDNGRSTREVLQRRPGCVGEFIPLCYLCHLALIAVYFTENRIYWFTYIA</sequence>
<proteinExistence type="predicted"/>
<accession>A0AA40TV96</accession>